<keyword evidence="3 9" id="KW-0479">Metal-binding</keyword>
<dbReference type="FunFam" id="3.40.390.10:FF:000009">
    <property type="entry name" value="Oligopeptidase A"/>
    <property type="match status" value="1"/>
</dbReference>
<evidence type="ECO:0000256" key="2">
    <source>
        <dbReference type="ARBA" id="ARBA00022670"/>
    </source>
</evidence>
<dbReference type="GO" id="GO:0004222">
    <property type="term" value="F:metalloendopeptidase activity"/>
    <property type="evidence" value="ECO:0007669"/>
    <property type="project" value="UniProtKB-EC"/>
</dbReference>
<evidence type="ECO:0000256" key="8">
    <source>
        <dbReference type="ARBA" id="ARBA00026100"/>
    </source>
</evidence>
<dbReference type="AlphaFoldDB" id="A0AAW1P934"/>
<dbReference type="FunFam" id="1.10.1370.40:FF:000005">
    <property type="entry name" value="Organellar oligopeptidase A, chloroplastic/mitochondrial"/>
    <property type="match status" value="1"/>
</dbReference>
<evidence type="ECO:0000313" key="12">
    <source>
        <dbReference type="EMBL" id="KAK9804552.1"/>
    </source>
</evidence>
<dbReference type="GO" id="GO:0005829">
    <property type="term" value="C:cytosol"/>
    <property type="evidence" value="ECO:0007669"/>
    <property type="project" value="UniProtKB-ARBA"/>
</dbReference>
<dbReference type="InterPro" id="IPR045090">
    <property type="entry name" value="Pept_M3A_M3B"/>
</dbReference>
<feature type="domain" description="Oligopeptidase A N-terminal" evidence="11">
    <location>
        <begin position="30"/>
        <end position="152"/>
    </location>
</feature>
<keyword evidence="5 9" id="KW-0862">Zinc</keyword>
<dbReference type="PANTHER" id="PTHR11804:SF83">
    <property type="entry name" value="LD37516P"/>
    <property type="match status" value="1"/>
</dbReference>
<dbReference type="GO" id="GO:0046872">
    <property type="term" value="F:metal ion binding"/>
    <property type="evidence" value="ECO:0007669"/>
    <property type="project" value="UniProtKB-UniRule"/>
</dbReference>
<dbReference type="CDD" id="cd06456">
    <property type="entry name" value="M3A_DCP"/>
    <property type="match status" value="1"/>
</dbReference>
<dbReference type="InterPro" id="IPR045666">
    <property type="entry name" value="OpdA_N"/>
</dbReference>
<name>A0AAW1P934_9CHLO</name>
<evidence type="ECO:0000259" key="11">
    <source>
        <dbReference type="Pfam" id="PF19310"/>
    </source>
</evidence>
<dbReference type="GO" id="GO:0006508">
    <property type="term" value="P:proteolysis"/>
    <property type="evidence" value="ECO:0007669"/>
    <property type="project" value="UniProtKB-KW"/>
</dbReference>
<evidence type="ECO:0000256" key="7">
    <source>
        <dbReference type="ARBA" id="ARBA00024603"/>
    </source>
</evidence>
<feature type="domain" description="Peptidase M3A/M3B catalytic" evidence="10">
    <location>
        <begin position="232"/>
        <end position="696"/>
    </location>
</feature>
<dbReference type="EC" id="3.4.24.70" evidence="8"/>
<evidence type="ECO:0000256" key="9">
    <source>
        <dbReference type="RuleBase" id="RU003435"/>
    </source>
</evidence>
<keyword evidence="2 9" id="KW-0645">Protease</keyword>
<evidence type="ECO:0000256" key="6">
    <source>
        <dbReference type="ARBA" id="ARBA00023049"/>
    </source>
</evidence>
<dbReference type="Gene3D" id="1.10.1370.10">
    <property type="entry name" value="Neurolysin, domain 3"/>
    <property type="match status" value="1"/>
</dbReference>
<dbReference type="GO" id="GO:0006518">
    <property type="term" value="P:peptide metabolic process"/>
    <property type="evidence" value="ECO:0007669"/>
    <property type="project" value="TreeGrafter"/>
</dbReference>
<dbReference type="Gene3D" id="3.40.390.10">
    <property type="entry name" value="Collagenase (Catalytic Domain)"/>
    <property type="match status" value="1"/>
</dbReference>
<dbReference type="Gene3D" id="1.10.1370.40">
    <property type="match status" value="1"/>
</dbReference>
<dbReference type="InterPro" id="IPR034005">
    <property type="entry name" value="M3A_DCP"/>
</dbReference>
<keyword evidence="13" id="KW-1185">Reference proteome</keyword>
<protein>
    <recommendedName>
        <fullName evidence="8">oligopeptidase A</fullName>
        <ecNumber evidence="8">3.4.24.70</ecNumber>
    </recommendedName>
</protein>
<dbReference type="InterPro" id="IPR024079">
    <property type="entry name" value="MetalloPept_cat_dom_sf"/>
</dbReference>
<comment type="cofactor">
    <cofactor evidence="9">
        <name>Zn(2+)</name>
        <dbReference type="ChEBI" id="CHEBI:29105"/>
    </cofactor>
    <text evidence="9">Binds 1 zinc ion.</text>
</comment>
<comment type="catalytic activity">
    <reaction evidence="7">
        <text>Hydrolysis of oligopeptides, with broad specificity. Gly or Ala commonly occur as P1 or P1' residues, but more distant residues are also important, as is shown by the fact that Z-Gly-Pro-Gly-|-Gly-Pro-Ala is cleaved, but not Z-(Gly)(5).</text>
        <dbReference type="EC" id="3.4.24.70"/>
    </reaction>
</comment>
<organism evidence="12 13">
    <name type="scientific">Symbiochloris irregularis</name>
    <dbReference type="NCBI Taxonomy" id="706552"/>
    <lineage>
        <taxon>Eukaryota</taxon>
        <taxon>Viridiplantae</taxon>
        <taxon>Chlorophyta</taxon>
        <taxon>core chlorophytes</taxon>
        <taxon>Trebouxiophyceae</taxon>
        <taxon>Trebouxiales</taxon>
        <taxon>Trebouxiaceae</taxon>
        <taxon>Symbiochloris</taxon>
    </lineage>
</organism>
<dbReference type="InterPro" id="IPR024077">
    <property type="entry name" value="Neurolysin/TOP_dom2"/>
</dbReference>
<dbReference type="Pfam" id="PF19310">
    <property type="entry name" value="TOP_N"/>
    <property type="match status" value="1"/>
</dbReference>
<evidence type="ECO:0000256" key="1">
    <source>
        <dbReference type="ARBA" id="ARBA00006040"/>
    </source>
</evidence>
<evidence type="ECO:0000313" key="13">
    <source>
        <dbReference type="Proteomes" id="UP001465755"/>
    </source>
</evidence>
<dbReference type="Proteomes" id="UP001465755">
    <property type="component" value="Unassembled WGS sequence"/>
</dbReference>
<keyword evidence="6 9" id="KW-0482">Metalloprotease</keyword>
<gene>
    <name evidence="12" type="ORF">WJX73_008970</name>
</gene>
<comment type="similarity">
    <text evidence="1 9">Belongs to the peptidase M3 family.</text>
</comment>
<dbReference type="EMBL" id="JALJOQ010000050">
    <property type="protein sequence ID" value="KAK9804552.1"/>
    <property type="molecule type" value="Genomic_DNA"/>
</dbReference>
<dbReference type="PANTHER" id="PTHR11804">
    <property type="entry name" value="PROTEASE M3 THIMET OLIGOPEPTIDASE-RELATED"/>
    <property type="match status" value="1"/>
</dbReference>
<keyword evidence="4 9" id="KW-0378">Hydrolase</keyword>
<dbReference type="SUPFAM" id="SSF55486">
    <property type="entry name" value="Metalloproteases ('zincins'), catalytic domain"/>
    <property type="match status" value="1"/>
</dbReference>
<evidence type="ECO:0000259" key="10">
    <source>
        <dbReference type="Pfam" id="PF01432"/>
    </source>
</evidence>
<evidence type="ECO:0000256" key="3">
    <source>
        <dbReference type="ARBA" id="ARBA00022723"/>
    </source>
</evidence>
<comment type="caution">
    <text evidence="12">The sequence shown here is derived from an EMBL/GenBank/DDBJ whole genome shotgun (WGS) entry which is preliminary data.</text>
</comment>
<dbReference type="Pfam" id="PF01432">
    <property type="entry name" value="Peptidase_M3"/>
    <property type="match status" value="1"/>
</dbReference>
<reference evidence="12 13" key="1">
    <citation type="journal article" date="2024" name="Nat. Commun.">
        <title>Phylogenomics reveals the evolutionary origins of lichenization in chlorophyte algae.</title>
        <authorList>
            <person name="Puginier C."/>
            <person name="Libourel C."/>
            <person name="Otte J."/>
            <person name="Skaloud P."/>
            <person name="Haon M."/>
            <person name="Grisel S."/>
            <person name="Petersen M."/>
            <person name="Berrin J.G."/>
            <person name="Delaux P.M."/>
            <person name="Dal Grande F."/>
            <person name="Keller J."/>
        </authorList>
    </citation>
    <scope>NUCLEOTIDE SEQUENCE [LARGE SCALE GENOMIC DNA]</scope>
    <source>
        <strain evidence="12 13">SAG 2036</strain>
    </source>
</reference>
<dbReference type="InterPro" id="IPR001567">
    <property type="entry name" value="Pept_M3A_M3B_dom"/>
</dbReference>
<accession>A0AAW1P934</accession>
<evidence type="ECO:0000256" key="4">
    <source>
        <dbReference type="ARBA" id="ARBA00022801"/>
    </source>
</evidence>
<sequence length="703" mass="78410">MSAVDSNPLLSEAYFPPFEAVKAEHVVPAIREVLANLSNGLDGLEAGVKPTWQGLVEPLERMTDQLSRTWGLVSHLKAVKDSPELRTAVEEVQPETVTIRSRLAQSKPLYEAFKALKEGPEWAKLPEARQRLVEHELRDFELGGVALEGEAKERFNAIQQQLSKLSLKFSNNLQDATKAFKRLATDKREVEGLPPSALGLAAQTARAEGHEDATPENGPWVFTLDLPSYMPVMTHAQNRALREEVYRASLTRASSGEGDNSPVIEEILALRLEKAQLLGYPNHAEVSMASKMATLDRAQGLLEELRQASIGGARQDLKDVQEHAASQGFKEELKHWDVSFWAERLREAKYDIRDEDLRPYFPLERVLDGLFALVEEIFDVKVESASKGEQGEQLDTWHPDVRVFRVLQDGRTKAWFYLDPYSRPSEKRGGAWMGGAVDQSRLLAKGSDALRLPAAYVICNQSPPVDGQPSLMTFREVETVFHEFGHALQHMLTQQHDVSVAGINGVEWDAVELPSQFMENWCYDRRTLMALAKHYKSGEQLPDELFEKIVAARTYRSGSMTLRQLNFASLDLALHSVYTPGEGSSVFTDQHLKEIAMQNSIMAPLPEDRFLCGFAHIFAGGYAAGYFSYKWAETLSADAFAAFEEAGLTDNKAKQSMGRRFRDTILALGGGRAPELVFRDFRGRDPSTEALLRHSGLIPAAAA</sequence>
<evidence type="ECO:0000256" key="5">
    <source>
        <dbReference type="ARBA" id="ARBA00022833"/>
    </source>
</evidence>
<proteinExistence type="inferred from homology"/>